<organism evidence="1 2">
    <name type="scientific">Rhabditophanes sp. KR3021</name>
    <dbReference type="NCBI Taxonomy" id="114890"/>
    <lineage>
        <taxon>Eukaryota</taxon>
        <taxon>Metazoa</taxon>
        <taxon>Ecdysozoa</taxon>
        <taxon>Nematoda</taxon>
        <taxon>Chromadorea</taxon>
        <taxon>Rhabditida</taxon>
        <taxon>Tylenchina</taxon>
        <taxon>Panagrolaimomorpha</taxon>
        <taxon>Strongyloidoidea</taxon>
        <taxon>Alloionematidae</taxon>
        <taxon>Rhabditophanes</taxon>
    </lineage>
</organism>
<name>A0AC35TIG6_9BILA</name>
<proteinExistence type="predicted"/>
<accession>A0AC35TIG6</accession>
<sequence>MGSKIDVDSIVWALKPEDQEQARQVLLEKIKVKEFSDRVHGHVLALMEETKMDDLRKIINDLDQRTWMNIVEERFLALTCGFVLCQNPVKKPTTQKYVIDRVESKVYENHSERQKFCCRSCYGYSNFFKAQLYDEPLWLTGERRMKKYRYEMSQEEIDTVTGKTNSTVPEFEFIPDSLLTCLTKLKITDDLDPEDPNEDDECFMMKKDDDRFVKEIKGFIETKNTNKSGILNVPIKKSSKAKIDLKLTDDERLAQFVSRRKESNLKIKKPQLTEAKPEVKVVENNKDHARGLKLKDHLKEWLTNDTISFIKNHMRQSAKKSIVKDGVIKSSLTDSELFMLQFLGGGKDMKKLLANAELIIQELDDAETSHLPSLKKDPEHKLRLQILESTLGRTWDEITRTLDIRGNQALLSSLLGTFNLSPDNLVLDKFEKNIAVLIFLRILMVCDVEMCQKFLGNTANNKSTMPLAFTPILKKFDFSIESLQLLFEPILAYLQNA</sequence>
<evidence type="ECO:0000313" key="2">
    <source>
        <dbReference type="WBParaSite" id="RSKR_0000103100.1"/>
    </source>
</evidence>
<dbReference type="WBParaSite" id="RSKR_0000103100.1">
    <property type="protein sequence ID" value="RSKR_0000103100.1"/>
    <property type="gene ID" value="RSKR_0000103100"/>
</dbReference>
<evidence type="ECO:0000313" key="1">
    <source>
        <dbReference type="Proteomes" id="UP000095286"/>
    </source>
</evidence>
<protein>
    <submittedName>
        <fullName evidence="2">RNA polymerase II subunit B1 CTD phosphatase RPAP2 homolog</fullName>
    </submittedName>
</protein>
<dbReference type="Proteomes" id="UP000095286">
    <property type="component" value="Unplaced"/>
</dbReference>
<reference evidence="2" key="1">
    <citation type="submission" date="2016-11" db="UniProtKB">
        <authorList>
            <consortium name="WormBaseParasite"/>
        </authorList>
    </citation>
    <scope>IDENTIFICATION</scope>
    <source>
        <strain evidence="2">KR3021</strain>
    </source>
</reference>